<keyword evidence="1" id="KW-1133">Transmembrane helix</keyword>
<feature type="transmembrane region" description="Helical" evidence="1">
    <location>
        <begin position="21"/>
        <end position="41"/>
    </location>
</feature>
<accession>A0A1C3TN83</accession>
<dbReference type="PATRIC" id="fig|1261556.5.peg.2057"/>
<gene>
    <name evidence="2" type="ORF">BN444_00215</name>
</gene>
<evidence type="ECO:0000256" key="1">
    <source>
        <dbReference type="SAM" id="Phobius"/>
    </source>
</evidence>
<dbReference type="EMBL" id="LT604072">
    <property type="protein sequence ID" value="SCB04719.1"/>
    <property type="molecule type" value="Genomic_DNA"/>
</dbReference>
<proteinExistence type="predicted"/>
<evidence type="ECO:0000313" key="3">
    <source>
        <dbReference type="Proteomes" id="UP000093071"/>
    </source>
</evidence>
<feature type="transmembrane region" description="Helical" evidence="1">
    <location>
        <begin position="47"/>
        <end position="70"/>
    </location>
</feature>
<keyword evidence="1" id="KW-0812">Transmembrane</keyword>
<evidence type="ECO:0000313" key="2">
    <source>
        <dbReference type="EMBL" id="SCB04719.1"/>
    </source>
</evidence>
<dbReference type="AlphaFoldDB" id="A0A1C3TN83"/>
<keyword evidence="1" id="KW-0472">Membrane</keyword>
<reference evidence="3" key="1">
    <citation type="submission" date="2016-07" db="EMBL/GenBank/DDBJ databases">
        <authorList>
            <person name="Jaenicke Sebastian"/>
        </authorList>
    </citation>
    <scope>NUCLEOTIDE SEQUENCE [LARGE SCALE GENOMIC DNA]</scope>
</reference>
<name>A0A1C3TN83_XANCT</name>
<sequence>MNQMSTTRHIGWQRSVERVPALLTIVILTLSLTACMAVLAYRLSGGIALVLAQWVAGLSALLHVAVLVMLSRLTIQAARACKCLQPSSKRTAESKQLRKSIWGLMIATMFMLLLTISAAALPISLSVVMRVPETGTLFAFLIVALLMQRINIRRACRQLTKEIPAAQQAAQRTLVV</sequence>
<dbReference type="RefSeq" id="WP_065898934.1">
    <property type="nucleotide sequence ID" value="NZ_LT604072.1"/>
</dbReference>
<dbReference type="Proteomes" id="UP000093071">
    <property type="component" value="Chromosome I"/>
</dbReference>
<feature type="transmembrane region" description="Helical" evidence="1">
    <location>
        <begin position="127"/>
        <end position="147"/>
    </location>
</feature>
<organism evidence="2 3">
    <name type="scientific">Xanthomonas translucens pv. translucens DSM 18974</name>
    <dbReference type="NCBI Taxonomy" id="1261556"/>
    <lineage>
        <taxon>Bacteria</taxon>
        <taxon>Pseudomonadati</taxon>
        <taxon>Pseudomonadota</taxon>
        <taxon>Gammaproteobacteria</taxon>
        <taxon>Lysobacterales</taxon>
        <taxon>Lysobacteraceae</taxon>
        <taxon>Xanthomonas</taxon>
        <taxon>Xanthomonas translucens group</taxon>
    </lineage>
</organism>
<protein>
    <submittedName>
        <fullName evidence="2">Conserved hypothetical membrane protein</fullName>
    </submittedName>
</protein>
<feature type="transmembrane region" description="Helical" evidence="1">
    <location>
        <begin position="100"/>
        <end position="121"/>
    </location>
</feature>